<dbReference type="EMBL" id="JAQQWI010000001">
    <property type="protein sequence ID" value="KAK8040569.1"/>
    <property type="molecule type" value="Genomic_DNA"/>
</dbReference>
<keyword evidence="2" id="KW-0812">Transmembrane</keyword>
<comment type="caution">
    <text evidence="3">The sequence shown here is derived from an EMBL/GenBank/DDBJ whole genome shotgun (WGS) entry which is preliminary data.</text>
</comment>
<evidence type="ECO:0000256" key="1">
    <source>
        <dbReference type="SAM" id="MobiDB-lite"/>
    </source>
</evidence>
<dbReference type="Proteomes" id="UP001396898">
    <property type="component" value="Unassembled WGS sequence"/>
</dbReference>
<evidence type="ECO:0000313" key="3">
    <source>
        <dbReference type="EMBL" id="KAK8040569.1"/>
    </source>
</evidence>
<keyword evidence="2" id="KW-1133">Transmembrane helix</keyword>
<feature type="transmembrane region" description="Helical" evidence="2">
    <location>
        <begin position="40"/>
        <end position="60"/>
    </location>
</feature>
<evidence type="ECO:0000313" key="4">
    <source>
        <dbReference type="Proteomes" id="UP001396898"/>
    </source>
</evidence>
<sequence length="179" mass="19626">MEKKDGSSQQPPIGSPLDGGASPADNLNNYNPNPSRPLEVGLIMGVIVVVGLSVVLLFWCRARKNKQLEERPQKDDFEAGVAAGSPTGDELHHQHHIIGDIHHGNPMHEREGRIGDPPVPPPKDSRRRGSDDSDVIHNTSGITIERRAEDAPRTPTWSAWGNRHGGYNGVEEHEIVNRV</sequence>
<name>A0ABR1T1W9_9PEZI</name>
<feature type="compositionally biased region" description="Basic and acidic residues" evidence="1">
    <location>
        <begin position="123"/>
        <end position="135"/>
    </location>
</feature>
<protein>
    <submittedName>
        <fullName evidence="3">Uncharacterized protein</fullName>
    </submittedName>
</protein>
<feature type="region of interest" description="Disordered" evidence="1">
    <location>
        <begin position="1"/>
        <end position="32"/>
    </location>
</feature>
<gene>
    <name evidence="3" type="ORF">PG991_000357</name>
</gene>
<feature type="compositionally biased region" description="Basic and acidic residues" evidence="1">
    <location>
        <begin position="89"/>
        <end position="114"/>
    </location>
</feature>
<reference evidence="3 4" key="1">
    <citation type="submission" date="2023-01" db="EMBL/GenBank/DDBJ databases">
        <title>Analysis of 21 Apiospora genomes using comparative genomics revels a genus with tremendous synthesis potential of carbohydrate active enzymes and secondary metabolites.</title>
        <authorList>
            <person name="Sorensen T."/>
        </authorList>
    </citation>
    <scope>NUCLEOTIDE SEQUENCE [LARGE SCALE GENOMIC DNA]</scope>
    <source>
        <strain evidence="3 4">CBS 20057</strain>
    </source>
</reference>
<feature type="region of interest" description="Disordered" evidence="1">
    <location>
        <begin position="71"/>
        <end position="156"/>
    </location>
</feature>
<accession>A0ABR1T1W9</accession>
<keyword evidence="2" id="KW-0472">Membrane</keyword>
<evidence type="ECO:0000256" key="2">
    <source>
        <dbReference type="SAM" id="Phobius"/>
    </source>
</evidence>
<organism evidence="3 4">
    <name type="scientific">Apiospora marii</name>
    <dbReference type="NCBI Taxonomy" id="335849"/>
    <lineage>
        <taxon>Eukaryota</taxon>
        <taxon>Fungi</taxon>
        <taxon>Dikarya</taxon>
        <taxon>Ascomycota</taxon>
        <taxon>Pezizomycotina</taxon>
        <taxon>Sordariomycetes</taxon>
        <taxon>Xylariomycetidae</taxon>
        <taxon>Amphisphaeriales</taxon>
        <taxon>Apiosporaceae</taxon>
        <taxon>Apiospora</taxon>
    </lineage>
</organism>
<proteinExistence type="predicted"/>
<keyword evidence="4" id="KW-1185">Reference proteome</keyword>